<accession>A0A5J4RXU2</accession>
<dbReference type="EMBL" id="SNRY01000600">
    <property type="protein sequence ID" value="KAA6338634.1"/>
    <property type="molecule type" value="Genomic_DNA"/>
</dbReference>
<protein>
    <recommendedName>
        <fullName evidence="2">Phage terminase small subunit P27 family</fullName>
    </recommendedName>
</protein>
<gene>
    <name evidence="1" type="ORF">EZS27_013377</name>
</gene>
<dbReference type="AlphaFoldDB" id="A0A5J4RXU2"/>
<dbReference type="InterPro" id="IPR006448">
    <property type="entry name" value="Phage_term_ssu_P27"/>
</dbReference>
<evidence type="ECO:0000313" key="1">
    <source>
        <dbReference type="EMBL" id="KAA6338634.1"/>
    </source>
</evidence>
<sequence length="120" mass="13925">MKNINTDYSPETQKFEQSVRKFLKKKFGTINKEWEGSLAMLFTNYETFIICKHTIKTDGLTITDRFKTIIKHPLLKVQIDSQIQIVKLLGEFGLTPKALMKLDKQDGTEDNNDPLNEFLN</sequence>
<proteinExistence type="predicted"/>
<evidence type="ECO:0008006" key="2">
    <source>
        <dbReference type="Google" id="ProtNLM"/>
    </source>
</evidence>
<name>A0A5J4RXU2_9ZZZZ</name>
<comment type="caution">
    <text evidence="1">The sequence shown here is derived from an EMBL/GenBank/DDBJ whole genome shotgun (WGS) entry which is preliminary data.</text>
</comment>
<dbReference type="Pfam" id="PF05119">
    <property type="entry name" value="Terminase_4"/>
    <property type="match status" value="1"/>
</dbReference>
<organism evidence="1">
    <name type="scientific">termite gut metagenome</name>
    <dbReference type="NCBI Taxonomy" id="433724"/>
    <lineage>
        <taxon>unclassified sequences</taxon>
        <taxon>metagenomes</taxon>
        <taxon>organismal metagenomes</taxon>
    </lineage>
</organism>
<reference evidence="1" key="1">
    <citation type="submission" date="2019-03" db="EMBL/GenBank/DDBJ databases">
        <title>Single cell metagenomics reveals metabolic interactions within the superorganism composed of flagellate Streblomastix strix and complex community of Bacteroidetes bacteria on its surface.</title>
        <authorList>
            <person name="Treitli S.C."/>
            <person name="Kolisko M."/>
            <person name="Husnik F."/>
            <person name="Keeling P."/>
            <person name="Hampl V."/>
        </authorList>
    </citation>
    <scope>NUCLEOTIDE SEQUENCE</scope>
    <source>
        <strain evidence="1">STM</strain>
    </source>
</reference>